<evidence type="ECO:0000313" key="1">
    <source>
        <dbReference type="EMBL" id="PWJ40050.1"/>
    </source>
</evidence>
<dbReference type="Proteomes" id="UP000245535">
    <property type="component" value="Unassembled WGS sequence"/>
</dbReference>
<protein>
    <submittedName>
        <fullName evidence="1">Uncharacterized protein</fullName>
    </submittedName>
</protein>
<accession>A0A315Z8N1</accession>
<proteinExistence type="predicted"/>
<evidence type="ECO:0000313" key="2">
    <source>
        <dbReference type="Proteomes" id="UP000245535"/>
    </source>
</evidence>
<dbReference type="EMBL" id="QGDO01000005">
    <property type="protein sequence ID" value="PWJ40050.1"/>
    <property type="molecule type" value="Genomic_DNA"/>
</dbReference>
<keyword evidence="2" id="KW-1185">Reference proteome</keyword>
<comment type="caution">
    <text evidence="1">The sequence shown here is derived from an EMBL/GenBank/DDBJ whole genome shotgun (WGS) entry which is preliminary data.</text>
</comment>
<name>A0A315Z8N1_SEDFL</name>
<reference evidence="1 2" key="1">
    <citation type="submission" date="2018-03" db="EMBL/GenBank/DDBJ databases">
        <title>Genomic Encyclopedia of Archaeal and Bacterial Type Strains, Phase II (KMG-II): from individual species to whole genera.</title>
        <authorList>
            <person name="Goeker M."/>
        </authorList>
    </citation>
    <scope>NUCLEOTIDE SEQUENCE [LARGE SCALE GENOMIC DNA]</scope>
    <source>
        <strain evidence="1 2">DSM 28229</strain>
    </source>
</reference>
<sequence length="32" mass="3693">MNHRPMSFIEKLNDVGLNQTESLPQKNAMSYV</sequence>
<dbReference type="AlphaFoldDB" id="A0A315Z8N1"/>
<organism evidence="1 2">
    <name type="scientific">Sediminitomix flava</name>
    <dbReference type="NCBI Taxonomy" id="379075"/>
    <lineage>
        <taxon>Bacteria</taxon>
        <taxon>Pseudomonadati</taxon>
        <taxon>Bacteroidota</taxon>
        <taxon>Cytophagia</taxon>
        <taxon>Cytophagales</taxon>
        <taxon>Flammeovirgaceae</taxon>
        <taxon>Sediminitomix</taxon>
    </lineage>
</organism>
<gene>
    <name evidence="1" type="ORF">BC781_105113</name>
</gene>